<sequence length="596" mass="66766">MVGSNTSPKSKVPLIRKAYLNLAEYASSANEKEFELNIPLIISSGATEAHPSLHISLSLVELRAAQPAEATQSPSQTSETSSGEKDDYSKLKSGLRKVKNFKEYMSIRRGKKTSHVADHEICGSRSDEDDYPNLVDFESLDESHDGKMESATIRKSFSYGTLAYANWAGGSLFEDNVYYSNQKSDDGCSPEKDITSSGFDQCVILNTKRSILPWKKRKLNFKSPKPKGEPLLKKDYGEEGGDDIDFDRRQLSSDESLVGCHKSNEDACVNPHLTSEFGDDSFAVGNWENRDITSRDGCMKLKTQAFFASIDQRSEQAAGESACTVLVAVIADWFQNNHNLMPIKSQFDALIREGSSEWRNLCDNQNYMTRFPDKHFDLETVLEANLRPLTVIPEKSFVGFFHPDESHEGSFDFLHGAMSFDSMWDEISRESEASTNKEPQVYIVSWNDHFFLLKAESDAYYIIDTLGERLFEGCDQAYILKFDQDSVIFKLPEQISNSENSAERSTEKSTVESKVICHGKESCKEYIKCFLAAIPIRELQVDIKKGLISSTLIHHRLQIEFHYTRLLTPQTPPVAADGVPVAVTSVSAPITEAASI</sequence>
<organism evidence="2 3">
    <name type="scientific">Mikania micrantha</name>
    <name type="common">bitter vine</name>
    <dbReference type="NCBI Taxonomy" id="192012"/>
    <lineage>
        <taxon>Eukaryota</taxon>
        <taxon>Viridiplantae</taxon>
        <taxon>Streptophyta</taxon>
        <taxon>Embryophyta</taxon>
        <taxon>Tracheophyta</taxon>
        <taxon>Spermatophyta</taxon>
        <taxon>Magnoliopsida</taxon>
        <taxon>eudicotyledons</taxon>
        <taxon>Gunneridae</taxon>
        <taxon>Pentapetalae</taxon>
        <taxon>asterids</taxon>
        <taxon>campanulids</taxon>
        <taxon>Asterales</taxon>
        <taxon>Asteraceae</taxon>
        <taxon>Asteroideae</taxon>
        <taxon>Heliantheae alliance</taxon>
        <taxon>Eupatorieae</taxon>
        <taxon>Mikania</taxon>
    </lineage>
</organism>
<evidence type="ECO:0008006" key="4">
    <source>
        <dbReference type="Google" id="ProtNLM"/>
    </source>
</evidence>
<feature type="region of interest" description="Disordered" evidence="1">
    <location>
        <begin position="66"/>
        <end position="91"/>
    </location>
</feature>
<evidence type="ECO:0000313" key="2">
    <source>
        <dbReference type="EMBL" id="KAD3337394.1"/>
    </source>
</evidence>
<evidence type="ECO:0000256" key="1">
    <source>
        <dbReference type="SAM" id="MobiDB-lite"/>
    </source>
</evidence>
<dbReference type="EMBL" id="SZYD01000016">
    <property type="protein sequence ID" value="KAD3337394.1"/>
    <property type="molecule type" value="Genomic_DNA"/>
</dbReference>
<protein>
    <recommendedName>
        <fullName evidence="4">C2 NT-type domain-containing protein</fullName>
    </recommendedName>
</protein>
<gene>
    <name evidence="2" type="ORF">E3N88_32914</name>
</gene>
<proteinExistence type="predicted"/>
<dbReference type="OrthoDB" id="733571at2759"/>
<evidence type="ECO:0000313" key="3">
    <source>
        <dbReference type="Proteomes" id="UP000326396"/>
    </source>
</evidence>
<dbReference type="PANTHER" id="PTHR31182">
    <property type="entry name" value="C2 NT-TYPE DOMAIN-CONTAINING PROTEIN"/>
    <property type="match status" value="1"/>
</dbReference>
<dbReference type="AlphaFoldDB" id="A0A5N6M9V5"/>
<reference evidence="2 3" key="1">
    <citation type="submission" date="2019-05" db="EMBL/GenBank/DDBJ databases">
        <title>Mikania micrantha, genome provides insights into the molecular mechanism of rapid growth.</title>
        <authorList>
            <person name="Liu B."/>
        </authorList>
    </citation>
    <scope>NUCLEOTIDE SEQUENCE [LARGE SCALE GENOMIC DNA]</scope>
    <source>
        <strain evidence="2">NLD-2019</strain>
        <tissue evidence="2">Leaf</tissue>
    </source>
</reference>
<dbReference type="Proteomes" id="UP000326396">
    <property type="component" value="Linkage Group LG6"/>
</dbReference>
<feature type="compositionally biased region" description="Low complexity" evidence="1">
    <location>
        <begin position="71"/>
        <end position="81"/>
    </location>
</feature>
<name>A0A5N6M9V5_9ASTR</name>
<dbReference type="PANTHER" id="PTHR31182:SF20">
    <property type="entry name" value="NT-TYPE C2 DOMAIN-CONTAINING PROTEIN"/>
    <property type="match status" value="1"/>
</dbReference>
<accession>A0A5N6M9V5</accession>
<comment type="caution">
    <text evidence="2">The sequence shown here is derived from an EMBL/GenBank/DDBJ whole genome shotgun (WGS) entry which is preliminary data.</text>
</comment>
<keyword evidence="3" id="KW-1185">Reference proteome</keyword>